<dbReference type="AlphaFoldDB" id="L2GVZ8"/>
<dbReference type="HOGENOM" id="CLU_1950443_0_0_1"/>
<dbReference type="VEuPathDB" id="MicrosporidiaDB:VCUG_01276"/>
<dbReference type="RefSeq" id="XP_008074294.1">
    <property type="nucleotide sequence ID" value="XM_008076103.1"/>
</dbReference>
<evidence type="ECO:0000313" key="1">
    <source>
        <dbReference type="EMBL" id="ELA47280.1"/>
    </source>
</evidence>
<accession>L2GVZ8</accession>
<reference evidence="2" key="1">
    <citation type="submission" date="2011-03" db="EMBL/GenBank/DDBJ databases">
        <title>The genome sequence of Vavraia culicis strain floridensis.</title>
        <authorList>
            <consortium name="The Broad Institute Genome Sequencing Platform"/>
            <person name="Cuomo C."/>
            <person name="Becnel J."/>
            <person name="Sanscrainte N."/>
            <person name="Young S.K."/>
            <person name="Zeng Q."/>
            <person name="Gargeya S."/>
            <person name="Fitzgerald M."/>
            <person name="Haas B."/>
            <person name="Abouelleil A."/>
            <person name="Alvarado L."/>
            <person name="Arachchi H.M."/>
            <person name="Berlin A."/>
            <person name="Chapman S.B."/>
            <person name="Gearin G."/>
            <person name="Goldberg J."/>
            <person name="Griggs A."/>
            <person name="Gujja S."/>
            <person name="Hansen M."/>
            <person name="Heiman D."/>
            <person name="Howarth C."/>
            <person name="Larimer J."/>
            <person name="Lui A."/>
            <person name="MacDonald P.J.P."/>
            <person name="McCowen C."/>
            <person name="Montmayeur A."/>
            <person name="Murphy C."/>
            <person name="Neiman D."/>
            <person name="Pearson M."/>
            <person name="Priest M."/>
            <person name="Roberts A."/>
            <person name="Saif S."/>
            <person name="Shea T."/>
            <person name="Sisk P."/>
            <person name="Stolte C."/>
            <person name="Sykes S."/>
            <person name="Wortman J."/>
            <person name="Nusbaum C."/>
            <person name="Birren B."/>
        </authorList>
    </citation>
    <scope>NUCLEOTIDE SEQUENCE [LARGE SCALE GENOMIC DNA]</scope>
    <source>
        <strain evidence="2">floridensis</strain>
    </source>
</reference>
<proteinExistence type="predicted"/>
<protein>
    <submittedName>
        <fullName evidence="1">Uncharacterized protein</fullName>
    </submittedName>
</protein>
<name>L2GVZ8_VAVCU</name>
<dbReference type="GeneID" id="19879155"/>
<sequence>MMAVSSMYLQQLFFSCDKENISVYKSCNYQRFVHQRRPTCKRHTTKPIGSYTTFHKQFIHLKTNNTGYHFRSISSSHNSLSLKNVPFTETPSQNYKLVGVVAGYVKGTVGMLSFLVTDHFSVFVRAHHR</sequence>
<keyword evidence="2" id="KW-1185">Reference proteome</keyword>
<dbReference type="EMBL" id="GL877421">
    <property type="protein sequence ID" value="ELA47280.1"/>
    <property type="molecule type" value="Genomic_DNA"/>
</dbReference>
<gene>
    <name evidence="1" type="ORF">VCUG_01276</name>
</gene>
<evidence type="ECO:0000313" key="2">
    <source>
        <dbReference type="Proteomes" id="UP000011081"/>
    </source>
</evidence>
<organism evidence="1 2">
    <name type="scientific">Vavraia culicis (isolate floridensis)</name>
    <name type="common">Microsporidian parasite</name>
    <dbReference type="NCBI Taxonomy" id="948595"/>
    <lineage>
        <taxon>Eukaryota</taxon>
        <taxon>Fungi</taxon>
        <taxon>Fungi incertae sedis</taxon>
        <taxon>Microsporidia</taxon>
        <taxon>Pleistophoridae</taxon>
        <taxon>Vavraia</taxon>
    </lineage>
</organism>
<dbReference type="InParanoid" id="L2GVZ8"/>
<dbReference type="Proteomes" id="UP000011081">
    <property type="component" value="Unassembled WGS sequence"/>
</dbReference>